<dbReference type="PANTHER" id="PTHR33371:SF4">
    <property type="entry name" value="INTERMEMBRANE PHOSPHOLIPID TRANSPORT SYSTEM BINDING PROTEIN MLAD"/>
    <property type="match status" value="1"/>
</dbReference>
<dbReference type="Proteomes" id="UP001172082">
    <property type="component" value="Unassembled WGS sequence"/>
</dbReference>
<dbReference type="EMBL" id="JAUJEA010000007">
    <property type="protein sequence ID" value="MDN5203570.1"/>
    <property type="molecule type" value="Genomic_DNA"/>
</dbReference>
<evidence type="ECO:0000259" key="3">
    <source>
        <dbReference type="Pfam" id="PF02470"/>
    </source>
</evidence>
<gene>
    <name evidence="4" type="ORF">QQ008_19435</name>
</gene>
<feature type="compositionally biased region" description="Basic and acidic residues" evidence="1">
    <location>
        <begin position="298"/>
        <end position="312"/>
    </location>
</feature>
<feature type="domain" description="Mce/MlaD" evidence="3">
    <location>
        <begin position="34"/>
        <end position="108"/>
    </location>
</feature>
<protein>
    <submittedName>
        <fullName evidence="4">MlaD family protein</fullName>
    </submittedName>
</protein>
<dbReference type="InterPro" id="IPR003399">
    <property type="entry name" value="Mce/MlaD"/>
</dbReference>
<organism evidence="4 5">
    <name type="scientific">Splendidivirga corallicola</name>
    <dbReference type="NCBI Taxonomy" id="3051826"/>
    <lineage>
        <taxon>Bacteria</taxon>
        <taxon>Pseudomonadati</taxon>
        <taxon>Bacteroidota</taxon>
        <taxon>Cytophagia</taxon>
        <taxon>Cytophagales</taxon>
        <taxon>Splendidivirgaceae</taxon>
        <taxon>Splendidivirga</taxon>
    </lineage>
</organism>
<evidence type="ECO:0000256" key="1">
    <source>
        <dbReference type="SAM" id="MobiDB-lite"/>
    </source>
</evidence>
<keyword evidence="2" id="KW-0812">Transmembrane</keyword>
<evidence type="ECO:0000313" key="4">
    <source>
        <dbReference type="EMBL" id="MDN5203570.1"/>
    </source>
</evidence>
<sequence length="312" mass="33843">MSKEFKVGIMALVAGSILYLGFNFLKGADLFSRTNTYYALYQDIGGLTISNPVMINGVAVGRVSSISILQERGNEVLVALDVGKDIVLGDPTTARLATDLLGSKSIILNVGDISRPLNSGDTLRGVLDESILEAIRKTTDPITKKVDSLVIGFNVTRQKLDSALDSFTALSGNLNGTLGDNRANIKKSMANLAALTTAMNDETNGLKPMLLKFKTFADSLSQLELNKTVASFGAVMSKLDSTLSKLNDGKGTLDKLMNDDSLYVNLNRAIMDLDSLLIHINENPKHFFGPLGKSKKKIERDKRREREKAKGN</sequence>
<accession>A0ABT8KS49</accession>
<name>A0ABT8KS49_9BACT</name>
<evidence type="ECO:0000313" key="5">
    <source>
        <dbReference type="Proteomes" id="UP001172082"/>
    </source>
</evidence>
<proteinExistence type="predicted"/>
<feature type="region of interest" description="Disordered" evidence="1">
    <location>
        <begin position="291"/>
        <end position="312"/>
    </location>
</feature>
<dbReference type="InterPro" id="IPR052336">
    <property type="entry name" value="MlaD_Phospholipid_Transporter"/>
</dbReference>
<dbReference type="Pfam" id="PF02470">
    <property type="entry name" value="MlaD"/>
    <property type="match status" value="1"/>
</dbReference>
<keyword evidence="2" id="KW-0472">Membrane</keyword>
<evidence type="ECO:0000256" key="2">
    <source>
        <dbReference type="SAM" id="Phobius"/>
    </source>
</evidence>
<comment type="caution">
    <text evidence="4">The sequence shown here is derived from an EMBL/GenBank/DDBJ whole genome shotgun (WGS) entry which is preliminary data.</text>
</comment>
<dbReference type="RefSeq" id="WP_346753591.1">
    <property type="nucleotide sequence ID" value="NZ_JAUJEA010000007.1"/>
</dbReference>
<keyword evidence="2" id="KW-1133">Transmembrane helix</keyword>
<keyword evidence="5" id="KW-1185">Reference proteome</keyword>
<reference evidence="4" key="1">
    <citation type="submission" date="2023-06" db="EMBL/GenBank/DDBJ databases">
        <title>Genomic of Parafulvivirga corallium.</title>
        <authorList>
            <person name="Wang G."/>
        </authorList>
    </citation>
    <scope>NUCLEOTIDE SEQUENCE</scope>
    <source>
        <strain evidence="4">BMA10</strain>
    </source>
</reference>
<feature type="transmembrane region" description="Helical" evidence="2">
    <location>
        <begin position="7"/>
        <end position="25"/>
    </location>
</feature>
<dbReference type="PANTHER" id="PTHR33371">
    <property type="entry name" value="INTERMEMBRANE PHOSPHOLIPID TRANSPORT SYSTEM BINDING PROTEIN MLAD-RELATED"/>
    <property type="match status" value="1"/>
</dbReference>